<sequence>MHAIHSRSGRKRLDVDGGSTLKPTAFTLFKVSIFPFRSRGWESHRRSILHSINLPSFLMLFSSFSSLVYVVKP</sequence>
<name>A0A7J8VA90_9ROSI</name>
<keyword evidence="1" id="KW-1133">Transmembrane helix</keyword>
<keyword evidence="1" id="KW-0812">Transmembrane</keyword>
<keyword evidence="3" id="KW-1185">Reference proteome</keyword>
<accession>A0A7J8VA90</accession>
<dbReference type="EMBL" id="JABFAB010000009">
    <property type="protein sequence ID" value="MBA0659726.1"/>
    <property type="molecule type" value="Genomic_DNA"/>
</dbReference>
<protein>
    <submittedName>
        <fullName evidence="2">Uncharacterized protein</fullName>
    </submittedName>
</protein>
<reference evidence="2 3" key="1">
    <citation type="journal article" date="2019" name="Genome Biol. Evol.">
        <title>Insights into the evolution of the New World diploid cottons (Gossypium, subgenus Houzingenia) based on genome sequencing.</title>
        <authorList>
            <person name="Grover C.E."/>
            <person name="Arick M.A. 2nd"/>
            <person name="Thrash A."/>
            <person name="Conover J.L."/>
            <person name="Sanders W.S."/>
            <person name="Peterson D.G."/>
            <person name="Frelichowski J.E."/>
            <person name="Scheffler J.A."/>
            <person name="Scheffler B.E."/>
            <person name="Wendel J.F."/>
        </authorList>
    </citation>
    <scope>NUCLEOTIDE SEQUENCE [LARGE SCALE GENOMIC DNA]</scope>
    <source>
        <strain evidence="2">57</strain>
        <tissue evidence="2">Leaf</tissue>
    </source>
</reference>
<evidence type="ECO:0000313" key="2">
    <source>
        <dbReference type="EMBL" id="MBA0659726.1"/>
    </source>
</evidence>
<evidence type="ECO:0000313" key="3">
    <source>
        <dbReference type="Proteomes" id="UP000593573"/>
    </source>
</evidence>
<proteinExistence type="predicted"/>
<evidence type="ECO:0000256" key="1">
    <source>
        <dbReference type="SAM" id="Phobius"/>
    </source>
</evidence>
<keyword evidence="1" id="KW-0472">Membrane</keyword>
<dbReference type="AlphaFoldDB" id="A0A7J8VA90"/>
<comment type="caution">
    <text evidence="2">The sequence shown here is derived from an EMBL/GenBank/DDBJ whole genome shotgun (WGS) entry which is preliminary data.</text>
</comment>
<feature type="transmembrane region" description="Helical" evidence="1">
    <location>
        <begin position="47"/>
        <end position="71"/>
    </location>
</feature>
<organism evidence="2 3">
    <name type="scientific">Gossypium klotzschianum</name>
    <dbReference type="NCBI Taxonomy" id="34286"/>
    <lineage>
        <taxon>Eukaryota</taxon>
        <taxon>Viridiplantae</taxon>
        <taxon>Streptophyta</taxon>
        <taxon>Embryophyta</taxon>
        <taxon>Tracheophyta</taxon>
        <taxon>Spermatophyta</taxon>
        <taxon>Magnoliopsida</taxon>
        <taxon>eudicotyledons</taxon>
        <taxon>Gunneridae</taxon>
        <taxon>Pentapetalae</taxon>
        <taxon>rosids</taxon>
        <taxon>malvids</taxon>
        <taxon>Malvales</taxon>
        <taxon>Malvaceae</taxon>
        <taxon>Malvoideae</taxon>
        <taxon>Gossypium</taxon>
    </lineage>
</organism>
<gene>
    <name evidence="2" type="ORF">Goklo_011833</name>
</gene>
<dbReference type="Proteomes" id="UP000593573">
    <property type="component" value="Unassembled WGS sequence"/>
</dbReference>